<reference evidence="2" key="1">
    <citation type="submission" date="2014-11" db="EMBL/GenBank/DDBJ databases">
        <authorList>
            <person name="Amaro Gonzalez C."/>
        </authorList>
    </citation>
    <scope>NUCLEOTIDE SEQUENCE</scope>
</reference>
<dbReference type="EMBL" id="GBXM01099629">
    <property type="protein sequence ID" value="JAH08948.1"/>
    <property type="molecule type" value="Transcribed_RNA"/>
</dbReference>
<name>A0A0E9PYK9_ANGAN</name>
<organism evidence="2">
    <name type="scientific">Anguilla anguilla</name>
    <name type="common">European freshwater eel</name>
    <name type="synonym">Muraena anguilla</name>
    <dbReference type="NCBI Taxonomy" id="7936"/>
    <lineage>
        <taxon>Eukaryota</taxon>
        <taxon>Metazoa</taxon>
        <taxon>Chordata</taxon>
        <taxon>Craniata</taxon>
        <taxon>Vertebrata</taxon>
        <taxon>Euteleostomi</taxon>
        <taxon>Actinopterygii</taxon>
        <taxon>Neopterygii</taxon>
        <taxon>Teleostei</taxon>
        <taxon>Anguilliformes</taxon>
        <taxon>Anguillidae</taxon>
        <taxon>Anguilla</taxon>
    </lineage>
</organism>
<reference evidence="2" key="2">
    <citation type="journal article" date="2015" name="Fish Shellfish Immunol.">
        <title>Early steps in the European eel (Anguilla anguilla)-Vibrio vulnificus interaction in the gills: Role of the RtxA13 toxin.</title>
        <authorList>
            <person name="Callol A."/>
            <person name="Pajuelo D."/>
            <person name="Ebbesson L."/>
            <person name="Teles M."/>
            <person name="MacKenzie S."/>
            <person name="Amaro C."/>
        </authorList>
    </citation>
    <scope>NUCLEOTIDE SEQUENCE</scope>
</reference>
<proteinExistence type="predicted"/>
<feature type="region of interest" description="Disordered" evidence="1">
    <location>
        <begin position="1"/>
        <end position="25"/>
    </location>
</feature>
<evidence type="ECO:0000313" key="2">
    <source>
        <dbReference type="EMBL" id="JAH08948.1"/>
    </source>
</evidence>
<sequence>MTSSQMQGIENYQSPIRLNASNGAA</sequence>
<dbReference type="AlphaFoldDB" id="A0A0E9PYK9"/>
<evidence type="ECO:0000256" key="1">
    <source>
        <dbReference type="SAM" id="MobiDB-lite"/>
    </source>
</evidence>
<accession>A0A0E9PYK9</accession>
<protein>
    <submittedName>
        <fullName evidence="2">Uncharacterized protein</fullName>
    </submittedName>
</protein>